<feature type="compositionally biased region" description="Low complexity" evidence="11">
    <location>
        <begin position="501"/>
        <end position="529"/>
    </location>
</feature>
<organism evidence="12 13">
    <name type="scientific">Kwoniella shandongensis</name>
    <dbReference type="NCBI Taxonomy" id="1734106"/>
    <lineage>
        <taxon>Eukaryota</taxon>
        <taxon>Fungi</taxon>
        <taxon>Dikarya</taxon>
        <taxon>Basidiomycota</taxon>
        <taxon>Agaricomycotina</taxon>
        <taxon>Tremellomycetes</taxon>
        <taxon>Tremellales</taxon>
        <taxon>Cryptococcaceae</taxon>
        <taxon>Kwoniella</taxon>
    </lineage>
</organism>
<dbReference type="GO" id="GO:0042124">
    <property type="term" value="F:1,3-beta-glucanosyltransferase activity"/>
    <property type="evidence" value="ECO:0007669"/>
    <property type="project" value="TreeGrafter"/>
</dbReference>
<keyword evidence="8" id="KW-0325">Glycoprotein</keyword>
<dbReference type="InterPro" id="IPR004886">
    <property type="entry name" value="Glucanosyltransferase"/>
</dbReference>
<dbReference type="Pfam" id="PF03198">
    <property type="entry name" value="Glyco_hydro_72"/>
    <property type="match status" value="1"/>
</dbReference>
<keyword evidence="5 10" id="KW-0732">Signal</keyword>
<dbReference type="PANTHER" id="PTHR31468">
    <property type="entry name" value="1,3-BETA-GLUCANOSYLTRANSFERASE GAS1"/>
    <property type="match status" value="1"/>
</dbReference>
<dbReference type="Gene3D" id="3.20.20.80">
    <property type="entry name" value="Glycosidases"/>
    <property type="match status" value="1"/>
</dbReference>
<dbReference type="KEGG" id="ksn:43587464"/>
<evidence type="ECO:0000256" key="7">
    <source>
        <dbReference type="ARBA" id="ARBA00023157"/>
    </source>
</evidence>
<reference evidence="12" key="2">
    <citation type="submission" date="2024-01" db="EMBL/GenBank/DDBJ databases">
        <title>Comparative genomics of Cryptococcus and Kwoniella reveals pathogenesis evolution and contrasting modes of karyotype evolution via chromosome fusion or intercentromeric recombination.</title>
        <authorList>
            <person name="Coelho M.A."/>
            <person name="David-Palma M."/>
            <person name="Shea T."/>
            <person name="Bowers K."/>
            <person name="McGinley-Smith S."/>
            <person name="Mohammad A.W."/>
            <person name="Gnirke A."/>
            <person name="Yurkov A.M."/>
            <person name="Nowrousian M."/>
            <person name="Sun S."/>
            <person name="Cuomo C.A."/>
            <person name="Heitman J."/>
        </authorList>
    </citation>
    <scope>NUCLEOTIDE SEQUENCE</scope>
    <source>
        <strain evidence="12">CBS 12478</strain>
    </source>
</reference>
<dbReference type="SMART" id="SM00768">
    <property type="entry name" value="X8"/>
    <property type="match status" value="1"/>
</dbReference>
<protein>
    <recommendedName>
        <fullName evidence="10">1,3-beta-glucanosyltransferase</fullName>
        <ecNumber evidence="10">2.4.1.-</ecNumber>
    </recommendedName>
</protein>
<evidence type="ECO:0000256" key="8">
    <source>
        <dbReference type="ARBA" id="ARBA00023180"/>
    </source>
</evidence>
<gene>
    <name evidence="12" type="ORF">CI109_105443</name>
</gene>
<dbReference type="Proteomes" id="UP000322225">
    <property type="component" value="Chromosome 10"/>
</dbReference>
<evidence type="ECO:0000256" key="11">
    <source>
        <dbReference type="SAM" id="MobiDB-lite"/>
    </source>
</evidence>
<dbReference type="AlphaFoldDB" id="A0A5M6C2N9"/>
<dbReference type="GO" id="GO:0098552">
    <property type="term" value="C:side of membrane"/>
    <property type="evidence" value="ECO:0007669"/>
    <property type="project" value="UniProtKB-KW"/>
</dbReference>
<evidence type="ECO:0000256" key="2">
    <source>
        <dbReference type="ARBA" id="ARBA00004589"/>
    </source>
</evidence>
<dbReference type="Gene3D" id="1.20.58.1040">
    <property type="match status" value="1"/>
</dbReference>
<dbReference type="GO" id="GO:0005886">
    <property type="term" value="C:plasma membrane"/>
    <property type="evidence" value="ECO:0007669"/>
    <property type="project" value="UniProtKB-SubCell"/>
</dbReference>
<dbReference type="InterPro" id="IPR017853">
    <property type="entry name" value="GH"/>
</dbReference>
<feature type="chain" id="PRO_5042620974" description="1,3-beta-glucanosyltransferase" evidence="10">
    <location>
        <begin position="22"/>
        <end position="562"/>
    </location>
</feature>
<keyword evidence="4 10" id="KW-0336">GPI-anchor</keyword>
<keyword evidence="9 10" id="KW-0449">Lipoprotein</keyword>
<evidence type="ECO:0000256" key="3">
    <source>
        <dbReference type="ARBA" id="ARBA00007528"/>
    </source>
</evidence>
<dbReference type="GO" id="GO:0071970">
    <property type="term" value="P:fungal-type cell wall (1-&gt;3)-beta-D-glucan biosynthetic process"/>
    <property type="evidence" value="ECO:0007669"/>
    <property type="project" value="TreeGrafter"/>
</dbReference>
<dbReference type="GeneID" id="43587464"/>
<dbReference type="OrthoDB" id="421038at2759"/>
<accession>A0A5M6C2N9</accession>
<reference evidence="12" key="1">
    <citation type="submission" date="2017-08" db="EMBL/GenBank/DDBJ databases">
        <authorList>
            <person name="Cuomo C."/>
            <person name="Billmyre B."/>
            <person name="Heitman J."/>
        </authorList>
    </citation>
    <scope>NUCLEOTIDE SEQUENCE</scope>
    <source>
        <strain evidence="12">CBS 12478</strain>
    </source>
</reference>
<keyword evidence="6 10" id="KW-0472">Membrane</keyword>
<evidence type="ECO:0000313" key="12">
    <source>
        <dbReference type="EMBL" id="WWD20964.1"/>
    </source>
</evidence>
<keyword evidence="13" id="KW-1185">Reference proteome</keyword>
<evidence type="ECO:0000256" key="9">
    <source>
        <dbReference type="ARBA" id="ARBA00023288"/>
    </source>
</evidence>
<keyword evidence="7" id="KW-1015">Disulfide bond</keyword>
<dbReference type="InterPro" id="IPR012946">
    <property type="entry name" value="X8"/>
</dbReference>
<comment type="similarity">
    <text evidence="3 10">Belongs to the glycosyl hydrolase 72 family.</text>
</comment>
<evidence type="ECO:0000256" key="1">
    <source>
        <dbReference type="ARBA" id="ARBA00004196"/>
    </source>
</evidence>
<dbReference type="PANTHER" id="PTHR31468:SF2">
    <property type="entry name" value="1,3-BETA-GLUCANOSYLTRANSFERASE GAS1"/>
    <property type="match status" value="1"/>
</dbReference>
<name>A0A5M6C2N9_9TREE</name>
<dbReference type="EMBL" id="CP144060">
    <property type="protein sequence ID" value="WWD20964.1"/>
    <property type="molecule type" value="Genomic_DNA"/>
</dbReference>
<proteinExistence type="inferred from homology"/>
<evidence type="ECO:0000256" key="6">
    <source>
        <dbReference type="ARBA" id="ARBA00023136"/>
    </source>
</evidence>
<dbReference type="FunFam" id="3.20.20.80:FF:000178">
    <property type="entry name" value="1,3-beta-glucanosyltransferase"/>
    <property type="match status" value="1"/>
</dbReference>
<evidence type="ECO:0000313" key="13">
    <source>
        <dbReference type="Proteomes" id="UP000322225"/>
    </source>
</evidence>
<feature type="region of interest" description="Disordered" evidence="11">
    <location>
        <begin position="501"/>
        <end position="535"/>
    </location>
</feature>
<evidence type="ECO:0000256" key="5">
    <source>
        <dbReference type="ARBA" id="ARBA00022729"/>
    </source>
</evidence>
<sequence length="562" mass="58412">MRISLGTALLGAIPFLSMISALPKITRTGKYLYDESGSRFYIKGVAYQPQGQLAASSAANDANGGFPEPSSYVDPLSSPQNCTRDLPYLQQLGVNAVRVYSVNSSLNHDECMKTLSGAGIYVLLDVSLPLNGSIDRSSPSWSTNLLNSYITTIDKFRNYDNILGFNIGNEVINQVSNTNAGPYVKAAARDIKAYLKSVGSTALVGYAAVDGDVDFRNNLAQYLTCGGDDITVDLYGLNNYEWCGDENLNSSNWNTITSGFANIPVATYMSEYGCIFSPPRLWTEVAALYTAPVSDVFSGGMAYSYFPTADGYGMVTFSADGKTVTTSQDFTRLATQYNATQPANSPAKSSVTPGQLNCPSEGASLLASTNLPPTPDERACNCVNQNALACHVLQKSANEPAILGSLLDYTCSLLGTSNSGASCDAIGGNGTAGTYGQLSMCSPAIKLSYAMSAYYEFNPIATSCDFNGNATLSPNRPNTAQDASAAAASCLAAEPSGGVFTPSSPGSAGTASATNSASSTARTSSTSPGQASSDGISSRLSGVTTLAVGFAGAVLGGAMLLI</sequence>
<keyword evidence="10" id="KW-0808">Transferase</keyword>
<evidence type="ECO:0000256" key="4">
    <source>
        <dbReference type="ARBA" id="ARBA00022622"/>
    </source>
</evidence>
<evidence type="ECO:0000256" key="10">
    <source>
        <dbReference type="RuleBase" id="RU361209"/>
    </source>
</evidence>
<comment type="subcellular location">
    <subcellularLocation>
        <location evidence="1">Cell envelope</location>
    </subcellularLocation>
    <subcellularLocation>
        <location evidence="10">Cell membrane</location>
        <topology evidence="10">Lipid-anchor</topology>
        <topology evidence="10">GPI-anchor</topology>
    </subcellularLocation>
    <subcellularLocation>
        <location evidence="2">Membrane</location>
        <topology evidence="2">Lipid-anchor</topology>
        <topology evidence="2">GPI-anchor</topology>
    </subcellularLocation>
</comment>
<dbReference type="EC" id="2.4.1.-" evidence="10"/>
<dbReference type="SUPFAM" id="SSF51445">
    <property type="entry name" value="(Trans)glycosidases"/>
    <property type="match status" value="1"/>
</dbReference>
<dbReference type="Pfam" id="PF07983">
    <property type="entry name" value="X8"/>
    <property type="match status" value="1"/>
</dbReference>
<dbReference type="GO" id="GO:0031505">
    <property type="term" value="P:fungal-type cell wall organization"/>
    <property type="evidence" value="ECO:0007669"/>
    <property type="project" value="TreeGrafter"/>
</dbReference>
<feature type="signal peptide" evidence="10">
    <location>
        <begin position="1"/>
        <end position="21"/>
    </location>
</feature>
<dbReference type="RefSeq" id="XP_031862201.1">
    <property type="nucleotide sequence ID" value="XM_032003343.1"/>
</dbReference>
<comment type="function">
    <text evidence="10">Splits internally a 1,3-beta-glucan molecule and transfers the newly generated reducing end (the donor) to the non-reducing end of another 1,3-beta-glucan molecule (the acceptor) forming a 1,3-beta linkage, resulting in the elongation of 1,3-beta-glucan chains in the cell wall.</text>
</comment>